<evidence type="ECO:0000313" key="1">
    <source>
        <dbReference type="EMBL" id="SMF03136.1"/>
    </source>
</evidence>
<organism evidence="1 2">
    <name type="scientific">Pseudobacteriovorax antillogorgiicola</name>
    <dbReference type="NCBI Taxonomy" id="1513793"/>
    <lineage>
        <taxon>Bacteria</taxon>
        <taxon>Pseudomonadati</taxon>
        <taxon>Bdellovibrionota</taxon>
        <taxon>Oligoflexia</taxon>
        <taxon>Oligoflexales</taxon>
        <taxon>Pseudobacteriovoracaceae</taxon>
        <taxon>Pseudobacteriovorax</taxon>
    </lineage>
</organism>
<name>A0A1Y6BIV5_9BACT</name>
<sequence length="242" mass="27913">MRLIVGLALTLIIIAAVGAWYEPVNHSESITSIERDGVHSVSKPLKTYEKQHSSRKLIESRLPSARDLEPEVTDNAADEGWDRMAQVLKDTPFLGQNFRMSHKAIMSPSDWSLWAHELSDYKNIQSAFQVLRQLDKEIEVNVAVRIEYINYIHRAIALEGNPIIDQLIDELVQFLQFRPVDYESYSTGQKRVFVGDKIELIYILEAYFPETYQARVRNGSSDTLVRLAIYAEENRQLLNRIF</sequence>
<reference evidence="2" key="1">
    <citation type="submission" date="2017-04" db="EMBL/GenBank/DDBJ databases">
        <authorList>
            <person name="Varghese N."/>
            <person name="Submissions S."/>
        </authorList>
    </citation>
    <scope>NUCLEOTIDE SEQUENCE [LARGE SCALE GENOMIC DNA]</scope>
    <source>
        <strain evidence="2">RKEM611</strain>
    </source>
</reference>
<accession>A0A1Y6BIV5</accession>
<dbReference type="AlphaFoldDB" id="A0A1Y6BIV5"/>
<dbReference type="RefSeq" id="WP_132315799.1">
    <property type="nucleotide sequence ID" value="NZ_FWZT01000003.1"/>
</dbReference>
<protein>
    <submittedName>
        <fullName evidence="1">Uncharacterized protein</fullName>
    </submittedName>
</protein>
<dbReference type="EMBL" id="FWZT01000003">
    <property type="protein sequence ID" value="SMF03136.1"/>
    <property type="molecule type" value="Genomic_DNA"/>
</dbReference>
<proteinExistence type="predicted"/>
<keyword evidence="2" id="KW-1185">Reference proteome</keyword>
<dbReference type="Proteomes" id="UP000192907">
    <property type="component" value="Unassembled WGS sequence"/>
</dbReference>
<dbReference type="STRING" id="1513793.SAMN06296036_103314"/>
<evidence type="ECO:0000313" key="2">
    <source>
        <dbReference type="Proteomes" id="UP000192907"/>
    </source>
</evidence>
<gene>
    <name evidence="1" type="ORF">SAMN06296036_103314</name>
</gene>